<proteinExistence type="predicted"/>
<gene>
    <name evidence="1" type="ORF">THIARS_60671</name>
</gene>
<dbReference type="EMBL" id="FLMQ01000055">
    <property type="protein sequence ID" value="SBP87958.1"/>
    <property type="molecule type" value="Genomic_DNA"/>
</dbReference>
<reference evidence="1 2" key="1">
    <citation type="submission" date="2016-06" db="EMBL/GenBank/DDBJ databases">
        <authorList>
            <person name="Kjaerup R.B."/>
            <person name="Dalgaard T.S."/>
            <person name="Juul-Madsen H.R."/>
        </authorList>
    </citation>
    <scope>NUCLEOTIDE SEQUENCE [LARGE SCALE GENOMIC DNA]</scope>
    <source>
        <strain evidence="1 2">DSM 16361</strain>
    </source>
</reference>
<keyword evidence="2" id="KW-1185">Reference proteome</keyword>
<dbReference type="AlphaFoldDB" id="A0A238D3S9"/>
<protein>
    <submittedName>
        <fullName evidence="1">Uncharacterized protein</fullName>
    </submittedName>
</protein>
<sequence length="57" mass="6148">MAWPPAYRAAAAVRLCTPAPRESVPPENSVGVPLQSFESLIEEDKAKASPLDQLRSV</sequence>
<name>A0A238D3S9_THIDL</name>
<accession>A0A238D3S9</accession>
<organism evidence="1 2">
    <name type="scientific">Thiomonas delicata</name>
    <name type="common">Thiomonas cuprina</name>
    <dbReference type="NCBI Taxonomy" id="364030"/>
    <lineage>
        <taxon>Bacteria</taxon>
        <taxon>Pseudomonadati</taxon>
        <taxon>Pseudomonadota</taxon>
        <taxon>Betaproteobacteria</taxon>
        <taxon>Burkholderiales</taxon>
        <taxon>Thiomonas</taxon>
    </lineage>
</organism>
<evidence type="ECO:0000313" key="1">
    <source>
        <dbReference type="EMBL" id="SBP87958.1"/>
    </source>
</evidence>
<evidence type="ECO:0000313" key="2">
    <source>
        <dbReference type="Proteomes" id="UP000214566"/>
    </source>
</evidence>
<dbReference type="Proteomes" id="UP000214566">
    <property type="component" value="Unassembled WGS sequence"/>
</dbReference>